<dbReference type="PANTHER" id="PTHR11129">
    <property type="entry name" value="PROTEIN FARNESYLTRANSFERASE ALPHA SUBUNIT/RAB GERANYLGERANYL TRANSFERASE ALPHA SUBUNIT"/>
    <property type="match status" value="1"/>
</dbReference>
<dbReference type="STRING" id="1754192.A0A1Y1X104"/>
<keyword evidence="8" id="KW-0460">Magnesium</keyword>
<dbReference type="EC" id="2.5.1.59" evidence="3"/>
<evidence type="ECO:0000256" key="10">
    <source>
        <dbReference type="ARBA" id="ARBA00041392"/>
    </source>
</evidence>
<keyword evidence="15" id="KW-1185">Reference proteome</keyword>
<dbReference type="GO" id="GO:0004662">
    <property type="term" value="F:CAAX-protein geranylgeranyltransferase activity"/>
    <property type="evidence" value="ECO:0007669"/>
    <property type="project" value="UniProtKB-EC"/>
</dbReference>
<evidence type="ECO:0000256" key="5">
    <source>
        <dbReference type="ARBA" id="ARBA00022602"/>
    </source>
</evidence>
<reference evidence="14 15" key="1">
    <citation type="submission" date="2016-08" db="EMBL/GenBank/DDBJ databases">
        <title>A Parts List for Fungal Cellulosomes Revealed by Comparative Genomics.</title>
        <authorList>
            <consortium name="DOE Joint Genome Institute"/>
            <person name="Haitjema C.H."/>
            <person name="Gilmore S.P."/>
            <person name="Henske J.K."/>
            <person name="Solomon K.V."/>
            <person name="De Groot R."/>
            <person name="Kuo A."/>
            <person name="Mondo S.J."/>
            <person name="Salamov A.A."/>
            <person name="Labutti K."/>
            <person name="Zhao Z."/>
            <person name="Chiniquy J."/>
            <person name="Barry K."/>
            <person name="Brewer H.M."/>
            <person name="Purvine S.O."/>
            <person name="Wright A.T."/>
            <person name="Boxma B."/>
            <person name="Van Alen T."/>
            <person name="Hackstein J.H."/>
            <person name="Baker S.E."/>
            <person name="Grigoriev I.V."/>
            <person name="O'Malley M.A."/>
        </authorList>
    </citation>
    <scope>NUCLEOTIDE SEQUENCE [LARGE SCALE GENOMIC DNA]</scope>
    <source>
        <strain evidence="14 15">S4</strain>
    </source>
</reference>
<comment type="caution">
    <text evidence="14">The sequence shown here is derived from an EMBL/GenBank/DDBJ whole genome shotgun (WGS) entry which is preliminary data.</text>
</comment>
<keyword evidence="6 14" id="KW-0808">Transferase</keyword>
<proteinExistence type="inferred from homology"/>
<evidence type="ECO:0000313" key="14">
    <source>
        <dbReference type="EMBL" id="ORX79096.1"/>
    </source>
</evidence>
<dbReference type="GO" id="GO:0004660">
    <property type="term" value="F:protein farnesyltransferase activity"/>
    <property type="evidence" value="ECO:0007669"/>
    <property type="project" value="UniProtKB-EC"/>
</dbReference>
<evidence type="ECO:0000256" key="11">
    <source>
        <dbReference type="ARBA" id="ARBA00042436"/>
    </source>
</evidence>
<dbReference type="Pfam" id="PF01239">
    <property type="entry name" value="PPTA"/>
    <property type="match status" value="5"/>
</dbReference>
<dbReference type="PANTHER" id="PTHR11129:SF1">
    <property type="entry name" value="PROTEIN FARNESYLTRANSFERASE_GERANYLGERANYLTRANSFERASE TYPE-1 SUBUNIT ALPHA"/>
    <property type="match status" value="1"/>
</dbReference>
<name>A0A1Y1X104_9FUNG</name>
<evidence type="ECO:0000256" key="9">
    <source>
        <dbReference type="ARBA" id="ARBA00040965"/>
    </source>
</evidence>
<dbReference type="Proteomes" id="UP000193944">
    <property type="component" value="Unassembled WGS sequence"/>
</dbReference>
<evidence type="ECO:0000256" key="6">
    <source>
        <dbReference type="ARBA" id="ARBA00022679"/>
    </source>
</evidence>
<dbReference type="InterPro" id="IPR002088">
    <property type="entry name" value="Prenyl_trans_a"/>
</dbReference>
<evidence type="ECO:0000256" key="8">
    <source>
        <dbReference type="ARBA" id="ARBA00022842"/>
    </source>
</evidence>
<evidence type="ECO:0000256" key="2">
    <source>
        <dbReference type="ARBA" id="ARBA00006734"/>
    </source>
</evidence>
<dbReference type="EMBL" id="MCFG01000187">
    <property type="protein sequence ID" value="ORX79096.1"/>
    <property type="molecule type" value="Genomic_DNA"/>
</dbReference>
<protein>
    <recommendedName>
        <fullName evidence="9">Protein farnesyltransferase/geranylgeranyltransferase type-1 subunit alpha</fullName>
        <ecNumber evidence="4">2.5.1.58</ecNumber>
        <ecNumber evidence="3">2.5.1.59</ecNumber>
    </recommendedName>
    <alternativeName>
        <fullName evidence="12">CAAX farnesyltransferase subunit alpha</fullName>
    </alternativeName>
    <alternativeName>
        <fullName evidence="11">FTase-alpha</fullName>
    </alternativeName>
    <alternativeName>
        <fullName evidence="10">Ras proteins prenyltransferase subunit alpha</fullName>
    </alternativeName>
    <alternativeName>
        <fullName evidence="13">Type I protein geranyl-geranyltransferase subunit alpha</fullName>
    </alternativeName>
</protein>
<evidence type="ECO:0000313" key="15">
    <source>
        <dbReference type="Proteomes" id="UP000193944"/>
    </source>
</evidence>
<comment type="cofactor">
    <cofactor evidence="1">
        <name>Mg(2+)</name>
        <dbReference type="ChEBI" id="CHEBI:18420"/>
    </cofactor>
</comment>
<evidence type="ECO:0000256" key="7">
    <source>
        <dbReference type="ARBA" id="ARBA00022737"/>
    </source>
</evidence>
<dbReference type="PROSITE" id="PS51147">
    <property type="entry name" value="PFTA"/>
    <property type="match status" value="5"/>
</dbReference>
<reference evidence="14 15" key="2">
    <citation type="submission" date="2016-08" db="EMBL/GenBank/DDBJ databases">
        <title>Pervasive Adenine N6-methylation of Active Genes in Fungi.</title>
        <authorList>
            <consortium name="DOE Joint Genome Institute"/>
            <person name="Mondo S.J."/>
            <person name="Dannebaum R.O."/>
            <person name="Kuo R.C."/>
            <person name="Labutti K."/>
            <person name="Haridas S."/>
            <person name="Kuo A."/>
            <person name="Salamov A."/>
            <person name="Ahrendt S.R."/>
            <person name="Lipzen A."/>
            <person name="Sullivan W."/>
            <person name="Andreopoulos W.B."/>
            <person name="Clum A."/>
            <person name="Lindquist E."/>
            <person name="Daum C."/>
            <person name="Ramamoorthy G.K."/>
            <person name="Gryganskyi A."/>
            <person name="Culley D."/>
            <person name="Magnuson J.K."/>
            <person name="James T.Y."/>
            <person name="O'Malley M.A."/>
            <person name="Stajich J.E."/>
            <person name="Spatafora J.W."/>
            <person name="Visel A."/>
            <person name="Grigoriev I.V."/>
        </authorList>
    </citation>
    <scope>NUCLEOTIDE SEQUENCE [LARGE SCALE GENOMIC DNA]</scope>
    <source>
        <strain evidence="14 15">S4</strain>
    </source>
</reference>
<dbReference type="GO" id="GO:0005965">
    <property type="term" value="C:protein farnesyltransferase complex"/>
    <property type="evidence" value="ECO:0007669"/>
    <property type="project" value="TreeGrafter"/>
</dbReference>
<evidence type="ECO:0000256" key="3">
    <source>
        <dbReference type="ARBA" id="ARBA00012700"/>
    </source>
</evidence>
<comment type="similarity">
    <text evidence="2">Belongs to the protein prenyltransferase subunit alpha family.</text>
</comment>
<evidence type="ECO:0000256" key="1">
    <source>
        <dbReference type="ARBA" id="ARBA00001946"/>
    </source>
</evidence>
<evidence type="ECO:0000256" key="4">
    <source>
        <dbReference type="ARBA" id="ARBA00012702"/>
    </source>
</evidence>
<keyword evidence="7" id="KW-0677">Repeat</keyword>
<accession>A0A1Y1X104</accession>
<dbReference type="OrthoDB" id="272289at2759"/>
<dbReference type="EC" id="2.5.1.58" evidence="4"/>
<dbReference type="AlphaFoldDB" id="A0A1Y1X104"/>
<dbReference type="SUPFAM" id="SSF48439">
    <property type="entry name" value="Protein prenylyltransferase"/>
    <property type="match status" value="1"/>
</dbReference>
<keyword evidence="5" id="KW-0637">Prenyltransferase</keyword>
<gene>
    <name evidence="14" type="ORF">BCR32DRAFT_328264</name>
</gene>
<sequence>METVTEQEWADVERTLQDEGPYSVVPISYSIEYSEKMDILRTLMKNNEKSERALKLTEEIIAMSPSNYVIWKYRQEIVKELNVDLKSELDLFTNYAKENPKCYQLWHYRQLIIEKLNDPLNELKFIEEMLKGDDLKNYHAWSYREWIVKHFDLWKEEFEFSTSMVKYDDRNNAAWNYRFFILSESPYHDINEYLKDEIEFSKQKINFDPTNPSPWMYLRGIIEKSKYELAEFADELLPFCEFLQRNEFYKYALEFQLKVNESILKTLKSEKEQEQQKDICRSLCSKLEEYDKIRRKYWKFIRESY</sequence>
<dbReference type="Gene3D" id="1.25.40.120">
    <property type="entry name" value="Protein prenylyltransferase"/>
    <property type="match status" value="1"/>
</dbReference>
<dbReference type="GO" id="GO:0005953">
    <property type="term" value="C:CAAX-protein geranylgeranyltransferase complex"/>
    <property type="evidence" value="ECO:0007669"/>
    <property type="project" value="TreeGrafter"/>
</dbReference>
<evidence type="ECO:0000256" key="12">
    <source>
        <dbReference type="ARBA" id="ARBA00043086"/>
    </source>
</evidence>
<evidence type="ECO:0000256" key="13">
    <source>
        <dbReference type="ARBA" id="ARBA00043219"/>
    </source>
</evidence>
<organism evidence="14 15">
    <name type="scientific">Anaeromyces robustus</name>
    <dbReference type="NCBI Taxonomy" id="1754192"/>
    <lineage>
        <taxon>Eukaryota</taxon>
        <taxon>Fungi</taxon>
        <taxon>Fungi incertae sedis</taxon>
        <taxon>Chytridiomycota</taxon>
        <taxon>Chytridiomycota incertae sedis</taxon>
        <taxon>Neocallimastigomycetes</taxon>
        <taxon>Neocallimastigales</taxon>
        <taxon>Neocallimastigaceae</taxon>
        <taxon>Anaeromyces</taxon>
    </lineage>
</organism>